<feature type="region of interest" description="Disordered" evidence="1">
    <location>
        <begin position="77"/>
        <end position="105"/>
    </location>
</feature>
<dbReference type="InParanoid" id="A0A165J7W9"/>
<feature type="non-terminal residue" evidence="2">
    <location>
        <position position="1"/>
    </location>
</feature>
<dbReference type="EMBL" id="KV425972">
    <property type="protein sequence ID" value="KZV94454.1"/>
    <property type="molecule type" value="Genomic_DNA"/>
</dbReference>
<evidence type="ECO:0000256" key="1">
    <source>
        <dbReference type="SAM" id="MobiDB-lite"/>
    </source>
</evidence>
<evidence type="ECO:0000313" key="3">
    <source>
        <dbReference type="Proteomes" id="UP000077266"/>
    </source>
</evidence>
<protein>
    <recommendedName>
        <fullName evidence="4">DDE-1 domain-containing protein</fullName>
    </recommendedName>
</protein>
<sequence length="105" mass="11459">DQAGFCLLPTGRKTWAERGASQVTVHGHEEKRQMTMVVASSCNGDMLPFQTVWGGSTSESLPSPLAEKWEEAQALGFKHTHGDTRHWSSRDSTKEVSNSESPTAA</sequence>
<dbReference type="AlphaFoldDB" id="A0A165J7W9"/>
<feature type="compositionally biased region" description="Polar residues" evidence="1">
    <location>
        <begin position="95"/>
        <end position="105"/>
    </location>
</feature>
<feature type="compositionally biased region" description="Basic and acidic residues" evidence="1">
    <location>
        <begin position="80"/>
        <end position="94"/>
    </location>
</feature>
<evidence type="ECO:0000313" key="2">
    <source>
        <dbReference type="EMBL" id="KZV94454.1"/>
    </source>
</evidence>
<gene>
    <name evidence="2" type="ORF">EXIGLDRAFT_611678</name>
</gene>
<dbReference type="OrthoDB" id="3341102at2759"/>
<proteinExistence type="predicted"/>
<dbReference type="Proteomes" id="UP000077266">
    <property type="component" value="Unassembled WGS sequence"/>
</dbReference>
<reference evidence="2 3" key="1">
    <citation type="journal article" date="2016" name="Mol. Biol. Evol.">
        <title>Comparative Genomics of Early-Diverging Mushroom-Forming Fungi Provides Insights into the Origins of Lignocellulose Decay Capabilities.</title>
        <authorList>
            <person name="Nagy L.G."/>
            <person name="Riley R."/>
            <person name="Tritt A."/>
            <person name="Adam C."/>
            <person name="Daum C."/>
            <person name="Floudas D."/>
            <person name="Sun H."/>
            <person name="Yadav J.S."/>
            <person name="Pangilinan J."/>
            <person name="Larsson K.H."/>
            <person name="Matsuura K."/>
            <person name="Barry K."/>
            <person name="Labutti K."/>
            <person name="Kuo R."/>
            <person name="Ohm R.A."/>
            <person name="Bhattacharya S.S."/>
            <person name="Shirouzu T."/>
            <person name="Yoshinaga Y."/>
            <person name="Martin F.M."/>
            <person name="Grigoriev I.V."/>
            <person name="Hibbett D.S."/>
        </authorList>
    </citation>
    <scope>NUCLEOTIDE SEQUENCE [LARGE SCALE GENOMIC DNA]</scope>
    <source>
        <strain evidence="2 3">HHB12029</strain>
    </source>
</reference>
<keyword evidence="3" id="KW-1185">Reference proteome</keyword>
<accession>A0A165J7W9</accession>
<organism evidence="2 3">
    <name type="scientific">Exidia glandulosa HHB12029</name>
    <dbReference type="NCBI Taxonomy" id="1314781"/>
    <lineage>
        <taxon>Eukaryota</taxon>
        <taxon>Fungi</taxon>
        <taxon>Dikarya</taxon>
        <taxon>Basidiomycota</taxon>
        <taxon>Agaricomycotina</taxon>
        <taxon>Agaricomycetes</taxon>
        <taxon>Auriculariales</taxon>
        <taxon>Exidiaceae</taxon>
        <taxon>Exidia</taxon>
    </lineage>
</organism>
<evidence type="ECO:0008006" key="4">
    <source>
        <dbReference type="Google" id="ProtNLM"/>
    </source>
</evidence>
<name>A0A165J7W9_EXIGL</name>